<dbReference type="InterPro" id="IPR043128">
    <property type="entry name" value="Rev_trsase/Diguanyl_cyclase"/>
</dbReference>
<dbReference type="PANTHER" id="PTHR37984:SF5">
    <property type="entry name" value="PROTEIN NYNRIN-LIKE"/>
    <property type="match status" value="1"/>
</dbReference>
<dbReference type="SUPFAM" id="SSF56672">
    <property type="entry name" value="DNA/RNA polymerases"/>
    <property type="match status" value="1"/>
</dbReference>
<dbReference type="InterPro" id="IPR043502">
    <property type="entry name" value="DNA/RNA_pol_sf"/>
</dbReference>
<accession>A0A6V7PKV1</accession>
<dbReference type="InterPro" id="IPR050951">
    <property type="entry name" value="Retrovirus_Pol_polyprotein"/>
</dbReference>
<protein>
    <recommendedName>
        <fullName evidence="2">Reverse transcriptase domain-containing protein</fullName>
    </recommendedName>
</protein>
<evidence type="ECO:0000313" key="1">
    <source>
        <dbReference type="EMBL" id="CAD1831522.1"/>
    </source>
</evidence>
<organism evidence="1">
    <name type="scientific">Ananas comosus var. bracteatus</name>
    <name type="common">red pineapple</name>
    <dbReference type="NCBI Taxonomy" id="296719"/>
    <lineage>
        <taxon>Eukaryota</taxon>
        <taxon>Viridiplantae</taxon>
        <taxon>Streptophyta</taxon>
        <taxon>Embryophyta</taxon>
        <taxon>Tracheophyta</taxon>
        <taxon>Spermatophyta</taxon>
        <taxon>Magnoliopsida</taxon>
        <taxon>Liliopsida</taxon>
        <taxon>Poales</taxon>
        <taxon>Bromeliaceae</taxon>
        <taxon>Bromelioideae</taxon>
        <taxon>Ananas</taxon>
    </lineage>
</organism>
<dbReference type="EMBL" id="LR862149">
    <property type="protein sequence ID" value="CAD1831522.1"/>
    <property type="molecule type" value="Genomic_DNA"/>
</dbReference>
<evidence type="ECO:0008006" key="2">
    <source>
        <dbReference type="Google" id="ProtNLM"/>
    </source>
</evidence>
<name>A0A6V7PKV1_ANACO</name>
<dbReference type="AlphaFoldDB" id="A0A6V7PKV1"/>
<dbReference type="Gene3D" id="3.30.70.270">
    <property type="match status" value="2"/>
</dbReference>
<sequence>MLQPRTLTEAFEQARLQEQTISAVLKRSKVLIKHSPGTIMHNNYKGLGSTPYGKINDTSRIQTKSPAEKGFVNRQLFEQRRAVGLCYKCGDKYDPGHQCKSQMMNSIHAYQEVTEIFDEETLQGTEEEVEPGSEEEGEMGLSVHALSAADNQDTIKIKGGNGRKSLAILVDTGMYSRTLEEHAGHLRRVLEVLRTNQLFAKQTKCFFGQQQVDYLGYVITAQGVSIDESKVEAMLKWPTPKTVRDVRGFLGLTGYYRKFVKSRPRNRRLDAVRWAHFKLDDGPN</sequence>
<dbReference type="PANTHER" id="PTHR37984">
    <property type="entry name" value="PROTEIN CBG26694"/>
    <property type="match status" value="1"/>
</dbReference>
<proteinExistence type="predicted"/>
<reference evidence="1" key="1">
    <citation type="submission" date="2020-07" db="EMBL/GenBank/DDBJ databases">
        <authorList>
            <person name="Lin J."/>
        </authorList>
    </citation>
    <scope>NUCLEOTIDE SEQUENCE</scope>
</reference>
<gene>
    <name evidence="1" type="ORF">CB5_LOCUS14733</name>
</gene>